<dbReference type="InterPro" id="IPR036162">
    <property type="entry name" value="Resolvase-like_N_sf"/>
</dbReference>
<evidence type="ECO:0000256" key="4">
    <source>
        <dbReference type="ARBA" id="ARBA00023125"/>
    </source>
</evidence>
<dbReference type="Gene3D" id="3.40.50.1390">
    <property type="entry name" value="Resolvase, N-terminal catalytic domain"/>
    <property type="match status" value="1"/>
</dbReference>
<keyword evidence="4" id="KW-0238">DNA-binding</keyword>
<keyword evidence="10" id="KW-1185">Reference proteome</keyword>
<protein>
    <submittedName>
        <fullName evidence="9">DNA-invertase hin</fullName>
    </submittedName>
</protein>
<dbReference type="OrthoDB" id="2290206at2"/>
<dbReference type="InterPro" id="IPR006118">
    <property type="entry name" value="Recombinase_CS"/>
</dbReference>
<comment type="similarity">
    <text evidence="1">Belongs to the site-specific recombinase resolvase family.</text>
</comment>
<gene>
    <name evidence="9" type="primary">hin_1</name>
    <name evidence="9" type="ORF">RUA8715_01409</name>
</gene>
<reference evidence="10" key="1">
    <citation type="submission" date="2017-05" db="EMBL/GenBank/DDBJ databases">
        <authorList>
            <person name="Rodrigo-Torres L."/>
            <person name="Arahal R. D."/>
            <person name="Lucena T."/>
        </authorList>
    </citation>
    <scope>NUCLEOTIDE SEQUENCE [LARGE SCALE GENOMIC DNA]</scope>
    <source>
        <strain evidence="10">CECT 8715</strain>
    </source>
</reference>
<dbReference type="GO" id="GO:0000150">
    <property type="term" value="F:DNA strand exchange activity"/>
    <property type="evidence" value="ECO:0007669"/>
    <property type="project" value="UniProtKB-KW"/>
</dbReference>
<dbReference type="InterPro" id="IPR002197">
    <property type="entry name" value="HTH_Fis"/>
</dbReference>
<evidence type="ECO:0000313" key="10">
    <source>
        <dbReference type="Proteomes" id="UP000202485"/>
    </source>
</evidence>
<dbReference type="SUPFAM" id="SSF53041">
    <property type="entry name" value="Resolvase-like"/>
    <property type="match status" value="1"/>
</dbReference>
<dbReference type="EMBL" id="FXYG01000001">
    <property type="protein sequence ID" value="SMX36467.1"/>
    <property type="molecule type" value="Genomic_DNA"/>
</dbReference>
<dbReference type="PROSITE" id="PS00397">
    <property type="entry name" value="RECOMBINASES_1"/>
    <property type="match status" value="1"/>
</dbReference>
<evidence type="ECO:0000256" key="1">
    <source>
        <dbReference type="ARBA" id="ARBA00009913"/>
    </source>
</evidence>
<dbReference type="RefSeq" id="WP_093962838.1">
    <property type="nucleotide sequence ID" value="NZ_FXYG01000001.1"/>
</dbReference>
<evidence type="ECO:0000259" key="8">
    <source>
        <dbReference type="PROSITE" id="PS51736"/>
    </source>
</evidence>
<evidence type="ECO:0000256" key="7">
    <source>
        <dbReference type="PROSITE-ProRule" id="PRU10137"/>
    </source>
</evidence>
<dbReference type="Pfam" id="PF00239">
    <property type="entry name" value="Resolvase"/>
    <property type="match status" value="1"/>
</dbReference>
<evidence type="ECO:0000256" key="2">
    <source>
        <dbReference type="ARBA" id="ARBA00022908"/>
    </source>
</evidence>
<dbReference type="CDD" id="cd03768">
    <property type="entry name" value="SR_ResInv"/>
    <property type="match status" value="1"/>
</dbReference>
<keyword evidence="2" id="KW-0229">DNA integration</keyword>
<evidence type="ECO:0000313" key="9">
    <source>
        <dbReference type="EMBL" id="SMX36467.1"/>
    </source>
</evidence>
<dbReference type="GO" id="GO:0015074">
    <property type="term" value="P:DNA integration"/>
    <property type="evidence" value="ECO:0007669"/>
    <property type="project" value="UniProtKB-KW"/>
</dbReference>
<dbReference type="AlphaFoldDB" id="A0A238K1Y7"/>
<dbReference type="Pfam" id="PF02954">
    <property type="entry name" value="HTH_8"/>
    <property type="match status" value="1"/>
</dbReference>
<organism evidence="9 10">
    <name type="scientific">Ruegeria arenilitoris</name>
    <dbReference type="NCBI Taxonomy" id="1173585"/>
    <lineage>
        <taxon>Bacteria</taxon>
        <taxon>Pseudomonadati</taxon>
        <taxon>Pseudomonadota</taxon>
        <taxon>Alphaproteobacteria</taxon>
        <taxon>Rhodobacterales</taxon>
        <taxon>Roseobacteraceae</taxon>
        <taxon>Ruegeria</taxon>
    </lineage>
</organism>
<dbReference type="PROSITE" id="PS00398">
    <property type="entry name" value="RECOMBINASES_2"/>
    <property type="match status" value="1"/>
</dbReference>
<proteinExistence type="inferred from homology"/>
<dbReference type="Proteomes" id="UP000202485">
    <property type="component" value="Unassembled WGS sequence"/>
</dbReference>
<keyword evidence="5" id="KW-0233">DNA recombination</keyword>
<name>A0A238K1Y7_9RHOB</name>
<keyword evidence="3" id="KW-0230">DNA invertase</keyword>
<dbReference type="FunFam" id="3.40.50.1390:FF:000001">
    <property type="entry name" value="DNA recombinase"/>
    <property type="match status" value="1"/>
</dbReference>
<dbReference type="PANTHER" id="PTHR30461:SF26">
    <property type="entry name" value="RESOLVASE HOMOLOG YNEB"/>
    <property type="match status" value="1"/>
</dbReference>
<dbReference type="PANTHER" id="PTHR30461">
    <property type="entry name" value="DNA-INVERTASE FROM LAMBDOID PROPHAGE"/>
    <property type="match status" value="1"/>
</dbReference>
<accession>A0A238K1Y7</accession>
<evidence type="ECO:0000256" key="3">
    <source>
        <dbReference type="ARBA" id="ARBA00023100"/>
    </source>
</evidence>
<dbReference type="SMART" id="SM00857">
    <property type="entry name" value="Resolvase"/>
    <property type="match status" value="1"/>
</dbReference>
<sequence length="183" mass="20306">MLIGYARVSTSGQTLETQIDKLEAAGVEKIFKEKKSGARADAREQLNAMLDYVREGDVVVITKMDRMARSMRDLLNLVAQLDEKGVGLKVLDQAIDTTTPEGKMTYQILGVVSEFELAIRKQRIDDGVARLREQGIEPFKGRPPKIKKEEVEKAIEETGSKAAAAKKLGISRDSVYRVLRQAA</sequence>
<evidence type="ECO:0000256" key="5">
    <source>
        <dbReference type="ARBA" id="ARBA00023172"/>
    </source>
</evidence>
<dbReference type="GO" id="GO:0043565">
    <property type="term" value="F:sequence-specific DNA binding"/>
    <property type="evidence" value="ECO:0007669"/>
    <property type="project" value="InterPro"/>
</dbReference>
<dbReference type="InterPro" id="IPR006119">
    <property type="entry name" value="Resolv_N"/>
</dbReference>
<feature type="domain" description="Resolvase/invertase-type recombinase catalytic" evidence="8">
    <location>
        <begin position="1"/>
        <end position="135"/>
    </location>
</feature>
<dbReference type="PROSITE" id="PS51736">
    <property type="entry name" value="RECOMBINASES_3"/>
    <property type="match status" value="1"/>
</dbReference>
<dbReference type="InterPro" id="IPR050639">
    <property type="entry name" value="SSR_resolvase"/>
</dbReference>
<evidence type="ECO:0000256" key="6">
    <source>
        <dbReference type="PIRSR" id="PIRSR606118-50"/>
    </source>
</evidence>
<feature type="active site" description="O-(5'-phospho-DNA)-serine intermediate" evidence="6 7">
    <location>
        <position position="9"/>
    </location>
</feature>